<dbReference type="InterPro" id="IPR036866">
    <property type="entry name" value="RibonucZ/Hydroxyglut_hydro"/>
</dbReference>
<dbReference type="SUPFAM" id="SSF56281">
    <property type="entry name" value="Metallo-hydrolase/oxidoreductase"/>
    <property type="match status" value="1"/>
</dbReference>
<accession>A0A094J8A4</accession>
<reference evidence="3 4" key="1">
    <citation type="submission" date="2014-06" db="EMBL/GenBank/DDBJ databases">
        <title>Draft genome sequence of Idiomarina sp. MCCC 1A10513.</title>
        <authorList>
            <person name="Du J."/>
            <person name="Lai Q."/>
            <person name="Shao Z."/>
        </authorList>
    </citation>
    <scope>NUCLEOTIDE SEQUENCE [LARGE SCALE GENOMIC DNA]</scope>
    <source>
        <strain evidence="3 4">MCCC 1A10513</strain>
    </source>
</reference>
<dbReference type="OrthoDB" id="9784009at2"/>
<dbReference type="SMART" id="SM00849">
    <property type="entry name" value="Lactamase_B"/>
    <property type="match status" value="1"/>
</dbReference>
<dbReference type="Pfam" id="PF00753">
    <property type="entry name" value="Lactamase_B"/>
    <property type="match status" value="1"/>
</dbReference>
<dbReference type="GO" id="GO:0070813">
    <property type="term" value="P:hydrogen sulfide metabolic process"/>
    <property type="evidence" value="ECO:0007669"/>
    <property type="project" value="TreeGrafter"/>
</dbReference>
<dbReference type="InterPro" id="IPR001279">
    <property type="entry name" value="Metallo-B-lactamas"/>
</dbReference>
<sequence length="298" mass="33244">MKNIVRYSPSTGSGSPDVWGIYEADTGSIQYIVADPQTREAALVDVVQNFDPHSAKTDFSSADQVLALAKENNLKITWVLDTHPHADHLMASWYLKEQTKAPNAIGEKVCEIAELWSDYYNLPNTFEPTTDFDYLFKEGDSFKIGELEVNVWLSPGHTLGSITYIVGDAAFVHDTFMYPDSGTSRADFPGGSSKDLWNSLQRILALPENTRLFVGHDYGKGGRDPQWEATVAQHKASNIHLAGSVSEAAYREQRDERDATLALPDRMLHALQVNLRAGKLPEPEADGHRYFKIPANRF</sequence>
<name>A0A094J8A4_9GAMM</name>
<dbReference type="CDD" id="cd07724">
    <property type="entry name" value="POD-like_MBL-fold"/>
    <property type="match status" value="1"/>
</dbReference>
<dbReference type="Proteomes" id="UP000053718">
    <property type="component" value="Unassembled WGS sequence"/>
</dbReference>
<evidence type="ECO:0000313" key="4">
    <source>
        <dbReference type="Proteomes" id="UP000053718"/>
    </source>
</evidence>
<evidence type="ECO:0000256" key="1">
    <source>
        <dbReference type="ARBA" id="ARBA00022723"/>
    </source>
</evidence>
<dbReference type="eggNOG" id="COG0491">
    <property type="taxonomic scope" value="Bacteria"/>
</dbReference>
<evidence type="ECO:0000259" key="2">
    <source>
        <dbReference type="SMART" id="SM00849"/>
    </source>
</evidence>
<comment type="caution">
    <text evidence="3">The sequence shown here is derived from an EMBL/GenBank/DDBJ whole genome shotgun (WGS) entry which is preliminary data.</text>
</comment>
<dbReference type="GO" id="GO:0046872">
    <property type="term" value="F:metal ion binding"/>
    <property type="evidence" value="ECO:0007669"/>
    <property type="project" value="UniProtKB-KW"/>
</dbReference>
<dbReference type="STRING" id="1517416.IDAT_06275"/>
<evidence type="ECO:0000313" key="3">
    <source>
        <dbReference type="EMBL" id="KFZ28806.1"/>
    </source>
</evidence>
<dbReference type="PANTHER" id="PTHR43084">
    <property type="entry name" value="PERSULFIDE DIOXYGENASE ETHE1"/>
    <property type="match status" value="1"/>
</dbReference>
<protein>
    <submittedName>
        <fullName evidence="3">Beta-lactamase</fullName>
    </submittedName>
</protein>
<keyword evidence="4" id="KW-1185">Reference proteome</keyword>
<dbReference type="EMBL" id="JPIN01000006">
    <property type="protein sequence ID" value="KFZ28806.1"/>
    <property type="molecule type" value="Genomic_DNA"/>
</dbReference>
<dbReference type="Gene3D" id="3.60.15.10">
    <property type="entry name" value="Ribonuclease Z/Hydroxyacylglutathione hydrolase-like"/>
    <property type="match status" value="1"/>
</dbReference>
<dbReference type="InterPro" id="IPR044528">
    <property type="entry name" value="POD-like_MBL-fold"/>
</dbReference>
<dbReference type="InterPro" id="IPR051682">
    <property type="entry name" value="Mito_Persulfide_Diox"/>
</dbReference>
<dbReference type="GO" id="GO:0006749">
    <property type="term" value="P:glutathione metabolic process"/>
    <property type="evidence" value="ECO:0007669"/>
    <property type="project" value="InterPro"/>
</dbReference>
<keyword evidence="1" id="KW-0479">Metal-binding</keyword>
<dbReference type="GO" id="GO:0050313">
    <property type="term" value="F:sulfur dioxygenase activity"/>
    <property type="evidence" value="ECO:0007669"/>
    <property type="project" value="InterPro"/>
</dbReference>
<gene>
    <name evidence="3" type="ORF">IDAT_06275</name>
</gene>
<dbReference type="AlphaFoldDB" id="A0A094J8A4"/>
<feature type="domain" description="Metallo-beta-lactamase" evidence="2">
    <location>
        <begin position="27"/>
        <end position="216"/>
    </location>
</feature>
<organism evidence="3 4">
    <name type="scientific">Pseudidiomarina atlantica</name>
    <dbReference type="NCBI Taxonomy" id="1517416"/>
    <lineage>
        <taxon>Bacteria</taxon>
        <taxon>Pseudomonadati</taxon>
        <taxon>Pseudomonadota</taxon>
        <taxon>Gammaproteobacteria</taxon>
        <taxon>Alteromonadales</taxon>
        <taxon>Idiomarinaceae</taxon>
        <taxon>Pseudidiomarina</taxon>
    </lineage>
</organism>
<dbReference type="PANTHER" id="PTHR43084:SF1">
    <property type="entry name" value="PERSULFIDE DIOXYGENASE ETHE1, MITOCHONDRIAL"/>
    <property type="match status" value="1"/>
</dbReference>
<proteinExistence type="predicted"/>
<dbReference type="RefSeq" id="WP_034731985.1">
    <property type="nucleotide sequence ID" value="NZ_JPIN01000006.1"/>
</dbReference>